<dbReference type="PATRIC" id="fig|1429438.4.peg.2013"/>
<gene>
    <name evidence="1" type="ORF">ETSY1_09825</name>
</gene>
<protein>
    <recommendedName>
        <fullName evidence="3">DUF1800 domain-containing protein</fullName>
    </recommendedName>
</protein>
<sequence>MIGRASIDRPETDHKRAKDEKAIMTTLLNAYIAANRFGFGPRPRELARIGDDARGWLKAQIQPENSPPAAFSALPETADSVLEMANTRRTGTKAYQATVERLSKAHAPAELKARIEVMTTSESPFRERLVQFWSNHFTVSGQEPKVLPLAGAYEREVIRPHVFGRFEKLLLAAIRHPAMLMYLDNQYSFGPNSPLGQVVPGFSERLAQEILMHHTLSPDGSYGQDDVHALAKMLTGWSHGGIGGRGPHDGHFRFRPTGHEPGAKSFLGKHYPESGVEEAERALAFLAGHHATARFISTKLVRHFVADDPPPAAVRAITRVFSDSGGDLAQVAAALVDLDIAWAVPLTKVKTPYELVVSTLRTMGHQGIEPHGLMRSLRELGQQAYRARTPAGWSDQAKDWMVPDALIRRIDWAREIASRAPRTLDPLALADIAIGPVASRATLDTVKQAPSVEVGIALVLASAEFQQR</sequence>
<evidence type="ECO:0000313" key="1">
    <source>
        <dbReference type="EMBL" id="ETX00798.1"/>
    </source>
</evidence>
<dbReference type="AlphaFoldDB" id="W4LS72"/>
<dbReference type="Proteomes" id="UP000019141">
    <property type="component" value="Unassembled WGS sequence"/>
</dbReference>
<dbReference type="InterPro" id="IPR014917">
    <property type="entry name" value="DUF1800"/>
</dbReference>
<accession>W4LS72</accession>
<dbReference type="Pfam" id="PF08811">
    <property type="entry name" value="DUF1800"/>
    <property type="match status" value="1"/>
</dbReference>
<dbReference type="HOGENOM" id="CLU_026001_0_1_7"/>
<evidence type="ECO:0000313" key="2">
    <source>
        <dbReference type="Proteomes" id="UP000019141"/>
    </source>
</evidence>
<comment type="caution">
    <text evidence="1">The sequence shown here is derived from an EMBL/GenBank/DDBJ whole genome shotgun (WGS) entry which is preliminary data.</text>
</comment>
<organism evidence="1 2">
    <name type="scientific">Entotheonella factor</name>
    <dbReference type="NCBI Taxonomy" id="1429438"/>
    <lineage>
        <taxon>Bacteria</taxon>
        <taxon>Pseudomonadati</taxon>
        <taxon>Nitrospinota/Tectimicrobiota group</taxon>
        <taxon>Candidatus Tectimicrobiota</taxon>
        <taxon>Candidatus Entotheonellia</taxon>
        <taxon>Candidatus Entotheonellales</taxon>
        <taxon>Candidatus Entotheonellaceae</taxon>
        <taxon>Candidatus Entotheonella</taxon>
    </lineage>
</organism>
<keyword evidence="2" id="KW-1185">Reference proteome</keyword>
<dbReference type="EMBL" id="AZHW01000301">
    <property type="protein sequence ID" value="ETX00798.1"/>
    <property type="molecule type" value="Genomic_DNA"/>
</dbReference>
<name>W4LS72_ENTF1</name>
<evidence type="ECO:0008006" key="3">
    <source>
        <dbReference type="Google" id="ProtNLM"/>
    </source>
</evidence>
<proteinExistence type="predicted"/>
<reference evidence="1 2" key="1">
    <citation type="journal article" date="2014" name="Nature">
        <title>An environmental bacterial taxon with a large and distinct metabolic repertoire.</title>
        <authorList>
            <person name="Wilson M.C."/>
            <person name="Mori T."/>
            <person name="Ruckert C."/>
            <person name="Uria A.R."/>
            <person name="Helf M.J."/>
            <person name="Takada K."/>
            <person name="Gernert C."/>
            <person name="Steffens U.A."/>
            <person name="Heycke N."/>
            <person name="Schmitt S."/>
            <person name="Rinke C."/>
            <person name="Helfrich E.J."/>
            <person name="Brachmann A.O."/>
            <person name="Gurgui C."/>
            <person name="Wakimoto T."/>
            <person name="Kracht M."/>
            <person name="Crusemann M."/>
            <person name="Hentschel U."/>
            <person name="Abe I."/>
            <person name="Matsunaga S."/>
            <person name="Kalinowski J."/>
            <person name="Takeyama H."/>
            <person name="Piel J."/>
        </authorList>
    </citation>
    <scope>NUCLEOTIDE SEQUENCE [LARGE SCALE GENOMIC DNA]</scope>
    <source>
        <strain evidence="2">TSY1</strain>
    </source>
</reference>